<evidence type="ECO:0000256" key="5">
    <source>
        <dbReference type="ARBA" id="ARBA00022516"/>
    </source>
</evidence>
<comment type="pathway">
    <text evidence="2">Lipid metabolism.</text>
</comment>
<evidence type="ECO:0000313" key="13">
    <source>
        <dbReference type="EMBL" id="GLP95886.1"/>
    </source>
</evidence>
<dbReference type="Pfam" id="PF03007">
    <property type="entry name" value="WS_DGAT_cat"/>
    <property type="match status" value="1"/>
</dbReference>
<feature type="domain" description="O-acyltransferase WSD1 C-terminal" evidence="12">
    <location>
        <begin position="309"/>
        <end position="453"/>
    </location>
</feature>
<name>A0AA37RV11_9GAMM</name>
<dbReference type="GO" id="GO:0005886">
    <property type="term" value="C:plasma membrane"/>
    <property type="evidence" value="ECO:0007669"/>
    <property type="project" value="TreeGrafter"/>
</dbReference>
<dbReference type="RefSeq" id="WP_095506452.1">
    <property type="nucleotide sequence ID" value="NZ_BSNC01000003.1"/>
</dbReference>
<evidence type="ECO:0000256" key="10">
    <source>
        <dbReference type="ARBA" id="ARBA00048109"/>
    </source>
</evidence>
<sequence>MAKLSLLDLAFILFESNATPLHISGLVLFKPKPEQGDFAERLYQNLMSHPQVKSPFDRTVKLGLTHWPKWQRVHTVDLNYHVRRSMLPKPGNQQQLLELAARIHSYPLDRSRPLWEIWIVDGLENGDVAVLLKLHHAIADGVRATKIFTASCSEDPNDMSFVPFWNQSEAPDACEKPDQSSLLSSLFNPSLWQKQAKTSVALAKLVSRLALNAVDLAPTKLKIPFTAPRTPFNASPDKARILSLVNLPASRFVQIAKMTGTTVNDVALTISDMALQKYLRVHNWKEQKPLVALMPINIRGRTSTEEGCNKMTLGLVELGRSNQAPLKRLRTIRSSTDGIKQEALSLSPDAYYQYAIGVNAMSLLAGRLGLQGYLPPATNMLISNVPSSKKPLYLMGARLSEMYPISLLLPGQSLNITVLSYAGDLHFGLVCCRRSLPGFETISDYLIQALDDLEEAAMTHLSQVLLEQMYPQEEEPQAPTQQYH</sequence>
<dbReference type="GO" id="GO:0006071">
    <property type="term" value="P:glycerol metabolic process"/>
    <property type="evidence" value="ECO:0007669"/>
    <property type="project" value="UniProtKB-KW"/>
</dbReference>
<keyword evidence="9" id="KW-0012">Acyltransferase</keyword>
<dbReference type="GO" id="GO:0051701">
    <property type="term" value="P:biological process involved in interaction with host"/>
    <property type="evidence" value="ECO:0007669"/>
    <property type="project" value="TreeGrafter"/>
</dbReference>
<accession>A0AA37RV11</accession>
<organism evidence="13 14">
    <name type="scientific">Paraferrimonas sedimenticola</name>
    <dbReference type="NCBI Taxonomy" id="375674"/>
    <lineage>
        <taxon>Bacteria</taxon>
        <taxon>Pseudomonadati</taxon>
        <taxon>Pseudomonadota</taxon>
        <taxon>Gammaproteobacteria</taxon>
        <taxon>Alteromonadales</taxon>
        <taxon>Ferrimonadaceae</taxon>
        <taxon>Paraferrimonas</taxon>
    </lineage>
</organism>
<comment type="caution">
    <text evidence="13">The sequence shown here is derived from an EMBL/GenBank/DDBJ whole genome shotgun (WGS) entry which is preliminary data.</text>
</comment>
<keyword evidence="7" id="KW-0319">Glycerol metabolism</keyword>
<dbReference type="NCBIfam" id="TIGR02946">
    <property type="entry name" value="acyl_WS_DGAT"/>
    <property type="match status" value="1"/>
</dbReference>
<dbReference type="EC" id="2.3.1.20" evidence="4"/>
<evidence type="ECO:0000256" key="3">
    <source>
        <dbReference type="ARBA" id="ARBA00009587"/>
    </source>
</evidence>
<dbReference type="InterPro" id="IPR009721">
    <property type="entry name" value="O-acyltransferase_WSD1_C"/>
</dbReference>
<keyword evidence="6" id="KW-0808">Transferase</keyword>
<evidence type="ECO:0000313" key="14">
    <source>
        <dbReference type="Proteomes" id="UP001161422"/>
    </source>
</evidence>
<gene>
    <name evidence="13" type="primary">tgs2</name>
    <name evidence="13" type="ORF">GCM10007895_11920</name>
</gene>
<proteinExistence type="inferred from homology"/>
<dbReference type="GO" id="GO:0004144">
    <property type="term" value="F:diacylglycerol O-acyltransferase activity"/>
    <property type="evidence" value="ECO:0007669"/>
    <property type="project" value="UniProtKB-EC"/>
</dbReference>
<evidence type="ECO:0000259" key="11">
    <source>
        <dbReference type="Pfam" id="PF03007"/>
    </source>
</evidence>
<evidence type="ECO:0000259" key="12">
    <source>
        <dbReference type="Pfam" id="PF06974"/>
    </source>
</evidence>
<dbReference type="SUPFAM" id="SSF52777">
    <property type="entry name" value="CoA-dependent acyltransferases"/>
    <property type="match status" value="1"/>
</dbReference>
<keyword evidence="8" id="KW-0443">Lipid metabolism</keyword>
<dbReference type="InterPro" id="IPR014292">
    <property type="entry name" value="Acyl_transf_WS/DGAT"/>
</dbReference>
<evidence type="ECO:0000256" key="6">
    <source>
        <dbReference type="ARBA" id="ARBA00022679"/>
    </source>
</evidence>
<dbReference type="GO" id="GO:0001666">
    <property type="term" value="P:response to hypoxia"/>
    <property type="evidence" value="ECO:0007669"/>
    <property type="project" value="TreeGrafter"/>
</dbReference>
<dbReference type="GO" id="GO:0071731">
    <property type="term" value="P:response to nitric oxide"/>
    <property type="evidence" value="ECO:0007669"/>
    <property type="project" value="TreeGrafter"/>
</dbReference>
<evidence type="ECO:0000256" key="9">
    <source>
        <dbReference type="ARBA" id="ARBA00023315"/>
    </source>
</evidence>
<reference evidence="13" key="1">
    <citation type="journal article" date="2014" name="Int. J. Syst. Evol. Microbiol.">
        <title>Complete genome sequence of Corynebacterium casei LMG S-19264T (=DSM 44701T), isolated from a smear-ripened cheese.</title>
        <authorList>
            <consortium name="US DOE Joint Genome Institute (JGI-PGF)"/>
            <person name="Walter F."/>
            <person name="Albersmeier A."/>
            <person name="Kalinowski J."/>
            <person name="Ruckert C."/>
        </authorList>
    </citation>
    <scope>NUCLEOTIDE SEQUENCE</scope>
    <source>
        <strain evidence="13">NBRC 101628</strain>
    </source>
</reference>
<evidence type="ECO:0000256" key="2">
    <source>
        <dbReference type="ARBA" id="ARBA00005189"/>
    </source>
</evidence>
<comment type="similarity">
    <text evidence="3">Belongs to the long-chain O-acyltransferase family.</text>
</comment>
<dbReference type="AlphaFoldDB" id="A0AA37RV11"/>
<keyword evidence="14" id="KW-1185">Reference proteome</keyword>
<dbReference type="Pfam" id="PF06974">
    <property type="entry name" value="WS_DGAT_C"/>
    <property type="match status" value="1"/>
</dbReference>
<feature type="domain" description="O-acyltransferase WSD1-like N-terminal" evidence="11">
    <location>
        <begin position="4"/>
        <end position="267"/>
    </location>
</feature>
<evidence type="ECO:0000256" key="4">
    <source>
        <dbReference type="ARBA" id="ARBA00013244"/>
    </source>
</evidence>
<dbReference type="PANTHER" id="PTHR31650:SF1">
    <property type="entry name" value="WAX ESTER SYNTHASE_DIACYLGLYCEROL ACYLTRANSFERASE 4-RELATED"/>
    <property type="match status" value="1"/>
</dbReference>
<dbReference type="PANTHER" id="PTHR31650">
    <property type="entry name" value="O-ACYLTRANSFERASE (WSD1-LIKE) FAMILY PROTEIN"/>
    <property type="match status" value="1"/>
</dbReference>
<comment type="catalytic activity">
    <reaction evidence="10">
        <text>an acyl-CoA + a 1,2-diacyl-sn-glycerol = a triacyl-sn-glycerol + CoA</text>
        <dbReference type="Rhea" id="RHEA:10868"/>
        <dbReference type="ChEBI" id="CHEBI:17815"/>
        <dbReference type="ChEBI" id="CHEBI:57287"/>
        <dbReference type="ChEBI" id="CHEBI:58342"/>
        <dbReference type="ChEBI" id="CHEBI:64615"/>
        <dbReference type="EC" id="2.3.1.20"/>
    </reaction>
</comment>
<dbReference type="InterPro" id="IPR045034">
    <property type="entry name" value="O-acyltransferase_WSD1-like"/>
</dbReference>
<evidence type="ECO:0000256" key="1">
    <source>
        <dbReference type="ARBA" id="ARBA00004771"/>
    </source>
</evidence>
<reference evidence="13" key="2">
    <citation type="submission" date="2023-01" db="EMBL/GenBank/DDBJ databases">
        <title>Draft genome sequence of Paraferrimonas sedimenticola strain NBRC 101628.</title>
        <authorList>
            <person name="Sun Q."/>
            <person name="Mori K."/>
        </authorList>
    </citation>
    <scope>NUCLEOTIDE SEQUENCE</scope>
    <source>
        <strain evidence="13">NBRC 101628</strain>
    </source>
</reference>
<comment type="pathway">
    <text evidence="1">Glycerolipid metabolism; triacylglycerol biosynthesis.</text>
</comment>
<dbReference type="Proteomes" id="UP001161422">
    <property type="component" value="Unassembled WGS sequence"/>
</dbReference>
<dbReference type="InterPro" id="IPR004255">
    <property type="entry name" value="O-acyltransferase_WSD1_N"/>
</dbReference>
<protein>
    <recommendedName>
        <fullName evidence="4">diacylglycerol O-acyltransferase</fullName>
        <ecNumber evidence="4">2.3.1.20</ecNumber>
    </recommendedName>
</protein>
<dbReference type="GO" id="GO:0019432">
    <property type="term" value="P:triglyceride biosynthetic process"/>
    <property type="evidence" value="ECO:0007669"/>
    <property type="project" value="TreeGrafter"/>
</dbReference>
<evidence type="ECO:0000256" key="8">
    <source>
        <dbReference type="ARBA" id="ARBA00023098"/>
    </source>
</evidence>
<keyword evidence="5" id="KW-0444">Lipid biosynthesis</keyword>
<evidence type="ECO:0000256" key="7">
    <source>
        <dbReference type="ARBA" id="ARBA00022798"/>
    </source>
</evidence>
<dbReference type="EMBL" id="BSNC01000003">
    <property type="protein sequence ID" value="GLP95886.1"/>
    <property type="molecule type" value="Genomic_DNA"/>
</dbReference>